<keyword evidence="3" id="KW-1185">Reference proteome</keyword>
<dbReference type="EMBL" id="JBBPBN010000003">
    <property type="protein sequence ID" value="KAK9043020.1"/>
    <property type="molecule type" value="Genomic_DNA"/>
</dbReference>
<reference evidence="2 3" key="1">
    <citation type="journal article" date="2024" name="G3 (Bethesda)">
        <title>Genome assembly of Hibiscus sabdariffa L. provides insights into metabolisms of medicinal natural products.</title>
        <authorList>
            <person name="Kim T."/>
        </authorList>
    </citation>
    <scope>NUCLEOTIDE SEQUENCE [LARGE SCALE GENOMIC DNA]</scope>
    <source>
        <strain evidence="2">TK-2024</strain>
        <tissue evidence="2">Old leaves</tissue>
    </source>
</reference>
<comment type="caution">
    <text evidence="2">The sequence shown here is derived from an EMBL/GenBank/DDBJ whole genome shotgun (WGS) entry which is preliminary data.</text>
</comment>
<sequence length="108" mass="12639">MQSPKPLEDTRRDDELFSLDNFGELEMVSPKNWPLKKYGSLWELQDRVLSKVDKRRRSRGTSRRKNKAEENQDSILLGQSLSVSDIRLKWERARKETRSALAFGKESS</sequence>
<evidence type="ECO:0000313" key="3">
    <source>
        <dbReference type="Proteomes" id="UP001396334"/>
    </source>
</evidence>
<organism evidence="2 3">
    <name type="scientific">Hibiscus sabdariffa</name>
    <name type="common">roselle</name>
    <dbReference type="NCBI Taxonomy" id="183260"/>
    <lineage>
        <taxon>Eukaryota</taxon>
        <taxon>Viridiplantae</taxon>
        <taxon>Streptophyta</taxon>
        <taxon>Embryophyta</taxon>
        <taxon>Tracheophyta</taxon>
        <taxon>Spermatophyta</taxon>
        <taxon>Magnoliopsida</taxon>
        <taxon>eudicotyledons</taxon>
        <taxon>Gunneridae</taxon>
        <taxon>Pentapetalae</taxon>
        <taxon>rosids</taxon>
        <taxon>malvids</taxon>
        <taxon>Malvales</taxon>
        <taxon>Malvaceae</taxon>
        <taxon>Malvoideae</taxon>
        <taxon>Hibiscus</taxon>
    </lineage>
</organism>
<evidence type="ECO:0000256" key="1">
    <source>
        <dbReference type="SAM" id="MobiDB-lite"/>
    </source>
</evidence>
<accession>A0ABR2TZW2</accession>
<feature type="compositionally biased region" description="Basic residues" evidence="1">
    <location>
        <begin position="53"/>
        <end position="66"/>
    </location>
</feature>
<feature type="region of interest" description="Disordered" evidence="1">
    <location>
        <begin position="53"/>
        <end position="74"/>
    </location>
</feature>
<dbReference type="Proteomes" id="UP001396334">
    <property type="component" value="Unassembled WGS sequence"/>
</dbReference>
<proteinExistence type="predicted"/>
<protein>
    <submittedName>
        <fullName evidence="2">Uncharacterized protein</fullName>
    </submittedName>
</protein>
<name>A0ABR2TZW2_9ROSI</name>
<evidence type="ECO:0000313" key="2">
    <source>
        <dbReference type="EMBL" id="KAK9043020.1"/>
    </source>
</evidence>
<gene>
    <name evidence="2" type="ORF">V6N11_071371</name>
</gene>